<dbReference type="STRING" id="4097.A0A1S3Y5X4"/>
<feature type="transmembrane region" description="Helical" evidence="1">
    <location>
        <begin position="34"/>
        <end position="52"/>
    </location>
</feature>
<keyword evidence="1" id="KW-0472">Membrane</keyword>
<keyword evidence="1" id="KW-1133">Transmembrane helix</keyword>
<dbReference type="RefSeq" id="XP_016447663.1">
    <property type="nucleotide sequence ID" value="XM_016592177.1"/>
</dbReference>
<name>A0A1S3Y5X4_TOBAC</name>
<organism evidence="2">
    <name type="scientific">Nicotiana tabacum</name>
    <name type="common">Common tobacco</name>
    <dbReference type="NCBI Taxonomy" id="4097"/>
    <lineage>
        <taxon>Eukaryota</taxon>
        <taxon>Viridiplantae</taxon>
        <taxon>Streptophyta</taxon>
        <taxon>Embryophyta</taxon>
        <taxon>Tracheophyta</taxon>
        <taxon>Spermatophyta</taxon>
        <taxon>Magnoliopsida</taxon>
        <taxon>eudicotyledons</taxon>
        <taxon>Gunneridae</taxon>
        <taxon>Pentapetalae</taxon>
        <taxon>asterids</taxon>
        <taxon>lamiids</taxon>
        <taxon>Solanales</taxon>
        <taxon>Solanaceae</taxon>
        <taxon>Nicotianoideae</taxon>
        <taxon>Nicotianeae</taxon>
        <taxon>Nicotiana</taxon>
    </lineage>
</organism>
<reference evidence="2" key="1">
    <citation type="submission" date="2025-08" db="UniProtKB">
        <authorList>
            <consortium name="RefSeq"/>
        </authorList>
    </citation>
    <scope>IDENTIFICATION</scope>
</reference>
<proteinExistence type="predicted"/>
<evidence type="ECO:0000313" key="2">
    <source>
        <dbReference type="RefSeq" id="XP_016447663.1"/>
    </source>
</evidence>
<dbReference type="PaxDb" id="4097-A0A1S3Y5X4"/>
<dbReference type="KEGG" id="nta:107772696"/>
<gene>
    <name evidence="2" type="primary">LOC107772696</name>
</gene>
<dbReference type="AlphaFoldDB" id="A0A1S3Y5X4"/>
<sequence>MSDQSFFQFFKWIYQERYFVGRGLVEKTTDYLRYLLYWLVIFACKFTFAYFLQIKPLVGPTQIILDLPSLQYSWHDFISKSKSTFLIGFHVVQNLTPFRIVIYHHSRLHFW</sequence>
<dbReference type="OrthoDB" id="1741200at2759"/>
<evidence type="ECO:0000256" key="1">
    <source>
        <dbReference type="SAM" id="Phobius"/>
    </source>
</evidence>
<dbReference type="PANTHER" id="PTHR12741:SF84">
    <property type="entry name" value="1,3-BETA-GLUCAN SYNTHASE COMPONENT FKS1-LIKE DOMAIN-CONTAINING PROTEIN"/>
    <property type="match status" value="1"/>
</dbReference>
<dbReference type="PANTHER" id="PTHR12741">
    <property type="entry name" value="LYST-INTERACTING PROTEIN LIP5 DOPAMINE RESPONSIVE PROTEIN DRG-1"/>
    <property type="match status" value="1"/>
</dbReference>
<accession>A0A1S3Y5X4</accession>
<keyword evidence="1" id="KW-0812">Transmembrane</keyword>
<protein>
    <submittedName>
        <fullName evidence="2">Callose synthase 10-like</fullName>
    </submittedName>
</protein>